<dbReference type="RefSeq" id="WP_139165290.1">
    <property type="nucleotide sequence ID" value="NZ_LN829118.1"/>
</dbReference>
<dbReference type="EMBL" id="LN829119">
    <property type="protein sequence ID" value="CPR17214.1"/>
    <property type="molecule type" value="Genomic_DNA"/>
</dbReference>
<accession>A0A0D6JDB7</accession>
<dbReference type="Proteomes" id="UP000033187">
    <property type="component" value="Chromosome 1"/>
</dbReference>
<organism evidence="1 2">
    <name type="scientific">Candidatus Filomicrobium marinum</name>
    <dbReference type="NCBI Taxonomy" id="1608628"/>
    <lineage>
        <taxon>Bacteria</taxon>
        <taxon>Pseudomonadati</taxon>
        <taxon>Pseudomonadota</taxon>
        <taxon>Alphaproteobacteria</taxon>
        <taxon>Hyphomicrobiales</taxon>
        <taxon>Hyphomicrobiaceae</taxon>
        <taxon>Filomicrobium</taxon>
    </lineage>
</organism>
<protein>
    <submittedName>
        <fullName evidence="1">Uncharacterized protein</fullName>
    </submittedName>
</protein>
<sequence length="116" mass="12924">MPTEGLVGPYQLDHETIDRFVAESSCGVFVIGNKGQDGKFYIDRVGRSDTNLRQGLYDCIGTDGAFKFRTFNVPKDAFTVECDIFHAIHPPMTIMHPEPPTGQKLRCPHCHALDNA</sequence>
<evidence type="ECO:0000313" key="1">
    <source>
        <dbReference type="EMBL" id="CPR17214.1"/>
    </source>
</evidence>
<dbReference type="OrthoDB" id="1551028at2"/>
<keyword evidence="2" id="KW-1185">Reference proteome</keyword>
<reference evidence="2" key="1">
    <citation type="submission" date="2015-02" db="EMBL/GenBank/DDBJ databases">
        <authorList>
            <person name="Chooi Y.-H."/>
        </authorList>
    </citation>
    <scope>NUCLEOTIDE SEQUENCE [LARGE SCALE GENOMIC DNA]</scope>
    <source>
        <strain evidence="2">strain Y</strain>
    </source>
</reference>
<evidence type="ECO:0000313" key="2">
    <source>
        <dbReference type="Proteomes" id="UP000033187"/>
    </source>
</evidence>
<name>A0A0D6JDB7_9HYPH</name>
<dbReference type="KEGG" id="fiy:BN1229_v1_1151"/>
<dbReference type="AlphaFoldDB" id="A0A0D6JDB7"/>
<dbReference type="KEGG" id="fil:BN1229_v1_1152"/>
<gene>
    <name evidence="1" type="ORF">YBN1229_v1_1151</name>
</gene>
<proteinExistence type="predicted"/>